<sequence>MASTNIFSEEKIRSPLAHSWYIYQQNALAMVALWVLGLMTLLALFAPWIAPYNLGYQDVTNLLQPPSWYEAGQIDFFFGTDDLGRDILSQMILGAQLTFGGGVLTALLALLFGALIGVIGGMSHGIKASVLHHILDTFLSIPSLLIAIIIVSVMGPGYIHCLLAIFLALLPQFIRAVYRAVNDELQKEHIVALKLDGATHYRIFRYGILPNIPETLISQTTRAVTAAILDISALGFLGLGAQRPYSEWGTMLSDTMELVFLAPWTVTLPGLAILFTILTINVVGEGMRQAVLRGMD</sequence>
<keyword evidence="7 9" id="KW-0472">Membrane</keyword>
<name>A0A418YCC1_9GAMM</name>
<evidence type="ECO:0000256" key="5">
    <source>
        <dbReference type="ARBA" id="ARBA00022692"/>
    </source>
</evidence>
<dbReference type="OrthoDB" id="9805884at2"/>
<evidence type="ECO:0000256" key="8">
    <source>
        <dbReference type="ARBA" id="ARBA00024202"/>
    </source>
</evidence>
<evidence type="ECO:0000256" key="9">
    <source>
        <dbReference type="RuleBase" id="RU363032"/>
    </source>
</evidence>
<feature type="transmembrane region" description="Helical" evidence="9">
    <location>
        <begin position="130"/>
        <end position="151"/>
    </location>
</feature>
<reference evidence="11 12" key="2">
    <citation type="submission" date="2019-01" db="EMBL/GenBank/DDBJ databases">
        <title>Motilimonas pumilus sp. nov., isolated from the gut of sea cucumber (Apostichopus japonicus).</title>
        <authorList>
            <person name="Wang F.-Q."/>
            <person name="Ren L.-H."/>
            <person name="Lin Y.-W."/>
            <person name="Sun G.-H."/>
            <person name="Du Z.-J."/>
            <person name="Zhao J.-X."/>
            <person name="Liu X.-J."/>
            <person name="Liu L.-J."/>
        </authorList>
    </citation>
    <scope>NUCLEOTIDE SEQUENCE [LARGE SCALE GENOMIC DNA]</scope>
    <source>
        <strain evidence="11 12">PLHSC7-2</strain>
    </source>
</reference>
<evidence type="ECO:0000256" key="3">
    <source>
        <dbReference type="ARBA" id="ARBA00022475"/>
    </source>
</evidence>
<dbReference type="GO" id="GO:0055085">
    <property type="term" value="P:transmembrane transport"/>
    <property type="evidence" value="ECO:0007669"/>
    <property type="project" value="InterPro"/>
</dbReference>
<feature type="transmembrane region" description="Helical" evidence="9">
    <location>
        <begin position="97"/>
        <end position="118"/>
    </location>
</feature>
<dbReference type="Gene3D" id="1.10.3720.10">
    <property type="entry name" value="MetI-like"/>
    <property type="match status" value="1"/>
</dbReference>
<dbReference type="Pfam" id="PF00528">
    <property type="entry name" value="BPD_transp_1"/>
    <property type="match status" value="1"/>
</dbReference>
<dbReference type="PANTHER" id="PTHR43386">
    <property type="entry name" value="OLIGOPEPTIDE TRANSPORT SYSTEM PERMEASE PROTEIN APPC"/>
    <property type="match status" value="1"/>
</dbReference>
<evidence type="ECO:0000256" key="7">
    <source>
        <dbReference type="ARBA" id="ARBA00023136"/>
    </source>
</evidence>
<keyword evidence="2 9" id="KW-0813">Transport</keyword>
<reference evidence="11 12" key="1">
    <citation type="submission" date="2018-09" db="EMBL/GenBank/DDBJ databases">
        <authorList>
            <person name="Wang F."/>
        </authorList>
    </citation>
    <scope>NUCLEOTIDE SEQUENCE [LARGE SCALE GENOMIC DNA]</scope>
    <source>
        <strain evidence="11 12">PLHSC7-2</strain>
    </source>
</reference>
<dbReference type="PANTHER" id="PTHR43386:SF5">
    <property type="entry name" value="PUTRESCINE EXPORT SYSTEM PERMEASE PROTEIN SAPC"/>
    <property type="match status" value="1"/>
</dbReference>
<feature type="transmembrane region" description="Helical" evidence="9">
    <location>
        <begin position="157"/>
        <end position="178"/>
    </location>
</feature>
<evidence type="ECO:0000256" key="4">
    <source>
        <dbReference type="ARBA" id="ARBA00022519"/>
    </source>
</evidence>
<protein>
    <submittedName>
        <fullName evidence="11">ABC transporter permease subunit</fullName>
    </submittedName>
</protein>
<dbReference type="InterPro" id="IPR025966">
    <property type="entry name" value="OppC_N"/>
</dbReference>
<keyword evidence="3" id="KW-1003">Cell membrane</keyword>
<feature type="domain" description="ABC transmembrane type-1" evidence="10">
    <location>
        <begin position="95"/>
        <end position="284"/>
    </location>
</feature>
<comment type="caution">
    <text evidence="11">The sequence shown here is derived from an EMBL/GenBank/DDBJ whole genome shotgun (WGS) entry which is preliminary data.</text>
</comment>
<feature type="transmembrane region" description="Helical" evidence="9">
    <location>
        <begin position="223"/>
        <end position="241"/>
    </location>
</feature>
<dbReference type="InterPro" id="IPR000515">
    <property type="entry name" value="MetI-like"/>
</dbReference>
<dbReference type="Pfam" id="PF12911">
    <property type="entry name" value="OppC_N"/>
    <property type="match status" value="1"/>
</dbReference>
<accession>A0A418YCC1</accession>
<dbReference type="InterPro" id="IPR050366">
    <property type="entry name" value="BP-dependent_transpt_permease"/>
</dbReference>
<dbReference type="EMBL" id="QZCH01000020">
    <property type="protein sequence ID" value="RJG42168.1"/>
    <property type="molecule type" value="Genomic_DNA"/>
</dbReference>
<dbReference type="CDD" id="cd06261">
    <property type="entry name" value="TM_PBP2"/>
    <property type="match status" value="1"/>
</dbReference>
<keyword evidence="4" id="KW-0997">Cell inner membrane</keyword>
<evidence type="ECO:0000259" key="10">
    <source>
        <dbReference type="PROSITE" id="PS50928"/>
    </source>
</evidence>
<organism evidence="11 12">
    <name type="scientific">Motilimonas pumila</name>
    <dbReference type="NCBI Taxonomy" id="2303987"/>
    <lineage>
        <taxon>Bacteria</taxon>
        <taxon>Pseudomonadati</taxon>
        <taxon>Pseudomonadota</taxon>
        <taxon>Gammaproteobacteria</taxon>
        <taxon>Alteromonadales</taxon>
        <taxon>Alteromonadales genera incertae sedis</taxon>
        <taxon>Motilimonas</taxon>
    </lineage>
</organism>
<dbReference type="RefSeq" id="WP_119911520.1">
    <property type="nucleotide sequence ID" value="NZ_QZCH01000020.1"/>
</dbReference>
<evidence type="ECO:0000313" key="12">
    <source>
        <dbReference type="Proteomes" id="UP000283255"/>
    </source>
</evidence>
<evidence type="ECO:0000256" key="2">
    <source>
        <dbReference type="ARBA" id="ARBA00022448"/>
    </source>
</evidence>
<keyword evidence="6 9" id="KW-1133">Transmembrane helix</keyword>
<keyword evidence="5 9" id="KW-0812">Transmembrane</keyword>
<dbReference type="GO" id="GO:0005886">
    <property type="term" value="C:plasma membrane"/>
    <property type="evidence" value="ECO:0007669"/>
    <property type="project" value="UniProtKB-SubCell"/>
</dbReference>
<keyword evidence="12" id="KW-1185">Reference proteome</keyword>
<dbReference type="SUPFAM" id="SSF161098">
    <property type="entry name" value="MetI-like"/>
    <property type="match status" value="1"/>
</dbReference>
<gene>
    <name evidence="11" type="ORF">D1Z90_14590</name>
</gene>
<dbReference type="AlphaFoldDB" id="A0A418YCC1"/>
<proteinExistence type="inferred from homology"/>
<comment type="similarity">
    <text evidence="8">Belongs to the binding-protein-dependent transport system permease family. OppBC subfamily.</text>
</comment>
<dbReference type="PROSITE" id="PS50928">
    <property type="entry name" value="ABC_TM1"/>
    <property type="match status" value="1"/>
</dbReference>
<dbReference type="Proteomes" id="UP000283255">
    <property type="component" value="Unassembled WGS sequence"/>
</dbReference>
<evidence type="ECO:0000256" key="6">
    <source>
        <dbReference type="ARBA" id="ARBA00022989"/>
    </source>
</evidence>
<feature type="transmembrane region" description="Helical" evidence="9">
    <location>
        <begin position="27"/>
        <end position="50"/>
    </location>
</feature>
<evidence type="ECO:0000256" key="1">
    <source>
        <dbReference type="ARBA" id="ARBA00004429"/>
    </source>
</evidence>
<evidence type="ECO:0000313" key="11">
    <source>
        <dbReference type="EMBL" id="RJG42168.1"/>
    </source>
</evidence>
<comment type="subcellular location">
    <subcellularLocation>
        <location evidence="1">Cell inner membrane</location>
        <topology evidence="1">Multi-pass membrane protein</topology>
    </subcellularLocation>
    <subcellularLocation>
        <location evidence="9">Cell membrane</location>
        <topology evidence="9">Multi-pass membrane protein</topology>
    </subcellularLocation>
</comment>
<feature type="transmembrane region" description="Helical" evidence="9">
    <location>
        <begin position="261"/>
        <end position="283"/>
    </location>
</feature>
<dbReference type="InterPro" id="IPR035906">
    <property type="entry name" value="MetI-like_sf"/>
</dbReference>